<keyword evidence="9 16" id="KW-0406">Ion transport</keyword>
<name>A0A1I5AIL4_9NEIS</name>
<dbReference type="GO" id="GO:0012505">
    <property type="term" value="C:endomembrane system"/>
    <property type="evidence" value="ECO:0007669"/>
    <property type="project" value="UniProtKB-SubCell"/>
</dbReference>
<evidence type="ECO:0000256" key="4">
    <source>
        <dbReference type="ARBA" id="ARBA00022519"/>
    </source>
</evidence>
<evidence type="ECO:0000256" key="15">
    <source>
        <dbReference type="ARBA" id="ARBA00037847"/>
    </source>
</evidence>
<dbReference type="EMBL" id="FOVE01000013">
    <property type="protein sequence ID" value="SFN62314.1"/>
    <property type="molecule type" value="Genomic_DNA"/>
</dbReference>
<dbReference type="InterPro" id="IPR050059">
    <property type="entry name" value="ATP_synthase_B_chain"/>
</dbReference>
<evidence type="ECO:0000256" key="5">
    <source>
        <dbReference type="ARBA" id="ARBA00022547"/>
    </source>
</evidence>
<evidence type="ECO:0000256" key="12">
    <source>
        <dbReference type="ARBA" id="ARBA00025198"/>
    </source>
</evidence>
<evidence type="ECO:0000256" key="13">
    <source>
        <dbReference type="ARBA" id="ARBA00025614"/>
    </source>
</evidence>
<keyword evidence="11 16" id="KW-0066">ATP synthesis</keyword>
<dbReference type="NCBIfam" id="NF004411">
    <property type="entry name" value="PRK05759.1-2"/>
    <property type="match status" value="1"/>
</dbReference>
<accession>A0A1I5AIL4</accession>
<dbReference type="AlphaFoldDB" id="A0A1I5AIL4"/>
<keyword evidence="6 16" id="KW-0812">Transmembrane</keyword>
<sequence length="156" mass="17115">MDINASLIGQAITFAILVWFTMKFVWPPLVKAMDERAAKIAEGLSAADRAKQDLELAEKRAAERLREAKQHAAEIVAQAEKRAAQIVDEAKDDAKQEGNRLIAGAQAEIEQQVQHAKETLRQQVAELAVAGAEKILQREVDQNKHADILASIKAGL</sequence>
<dbReference type="PANTHER" id="PTHR33445:SF1">
    <property type="entry name" value="ATP SYNTHASE SUBUNIT B"/>
    <property type="match status" value="1"/>
</dbReference>
<dbReference type="Pfam" id="PF00430">
    <property type="entry name" value="ATP-synt_B"/>
    <property type="match status" value="1"/>
</dbReference>
<dbReference type="NCBIfam" id="TIGR01144">
    <property type="entry name" value="ATP_synt_b"/>
    <property type="match status" value="1"/>
</dbReference>
<comment type="subunit">
    <text evidence="14">F-type ATPases have 2 components, F(1) - the catalytic core - and F(0) - the membrane proton channel. F(1) has five subunits: alpha(3), beta(3), gamma(1), delta(1), epsilon(1). F(0) has four main subunits: a(1), b(2) and c(10-14). The alpha and beta chains form an alternating ring which encloses part of the gamma chain. F(1) is attached to F(0) by a central stalk formed by the gamma and epsilon chains, while a peripheral stalk is formed by the delta and b chains.</text>
</comment>
<dbReference type="PANTHER" id="PTHR33445">
    <property type="entry name" value="ATP SYNTHASE SUBUNIT B', CHLOROPLASTIC"/>
    <property type="match status" value="1"/>
</dbReference>
<feature type="coiled-coil region" evidence="18">
    <location>
        <begin position="40"/>
        <end position="82"/>
    </location>
</feature>
<evidence type="ECO:0000256" key="14">
    <source>
        <dbReference type="ARBA" id="ARBA00026054"/>
    </source>
</evidence>
<keyword evidence="20" id="KW-1185">Reference proteome</keyword>
<dbReference type="Gene3D" id="1.20.5.620">
    <property type="entry name" value="F1F0 ATP synthase subunit B, membrane domain"/>
    <property type="match status" value="1"/>
</dbReference>
<dbReference type="GO" id="GO:0045259">
    <property type="term" value="C:proton-transporting ATP synthase complex"/>
    <property type="evidence" value="ECO:0007669"/>
    <property type="project" value="UniProtKB-KW"/>
</dbReference>
<evidence type="ECO:0000256" key="9">
    <source>
        <dbReference type="ARBA" id="ARBA00023065"/>
    </source>
</evidence>
<gene>
    <name evidence="16" type="primary">atpF</name>
    <name evidence="19" type="ORF">SAMN05660284_01926</name>
</gene>
<comment type="function">
    <text evidence="12 16">F(1)F(0) ATP synthase produces ATP from ADP in the presence of a proton or sodium gradient. F-type ATPases consist of two structural domains, F(1) containing the extramembraneous catalytic core and F(0) containing the membrane proton channel, linked together by a central stalk and a peripheral stalk. During catalysis, ATP synthesis in the catalytic domain of F(1) is coupled via a rotary mechanism of the central stalk subunits to proton translocation.</text>
</comment>
<keyword evidence="3 16" id="KW-1003">Cell membrane</keyword>
<evidence type="ECO:0000313" key="19">
    <source>
        <dbReference type="EMBL" id="SFN62314.1"/>
    </source>
</evidence>
<keyword evidence="8 16" id="KW-1133">Transmembrane helix</keyword>
<comment type="subunit">
    <text evidence="16">F-type ATPases have 2 components, F(1) - the catalytic core - and F(0) - the membrane proton channel. F(1) has five subunits: alpha(3), beta(3), gamma(1), delta(1), epsilon(1). F(0) has three main subunits: a(1), b(2) and c(10-14). The alpha and beta chains form an alternating ring which encloses part of the gamma chain. F(1) is attached to F(0) by a central stalk formed by the gamma and epsilon chains, while a peripheral stalk is formed by the delta and b chains.</text>
</comment>
<dbReference type="HAMAP" id="MF_01398">
    <property type="entry name" value="ATP_synth_b_bprime"/>
    <property type="match status" value="1"/>
</dbReference>
<dbReference type="InterPro" id="IPR002146">
    <property type="entry name" value="ATP_synth_b/b'su_bac/chlpt"/>
</dbReference>
<evidence type="ECO:0000256" key="8">
    <source>
        <dbReference type="ARBA" id="ARBA00022989"/>
    </source>
</evidence>
<dbReference type="GO" id="GO:0005886">
    <property type="term" value="C:plasma membrane"/>
    <property type="evidence" value="ECO:0007669"/>
    <property type="project" value="UniProtKB-SubCell"/>
</dbReference>
<dbReference type="CDD" id="cd06503">
    <property type="entry name" value="ATP-synt_Fo_b"/>
    <property type="match status" value="1"/>
</dbReference>
<reference evidence="20" key="1">
    <citation type="submission" date="2016-10" db="EMBL/GenBank/DDBJ databases">
        <authorList>
            <person name="Varghese N."/>
            <person name="Submissions S."/>
        </authorList>
    </citation>
    <scope>NUCLEOTIDE SEQUENCE [LARGE SCALE GENOMIC DNA]</scope>
    <source>
        <strain evidence="20">DSM 6150</strain>
    </source>
</reference>
<keyword evidence="5 16" id="KW-0138">CF(0)</keyword>
<keyword evidence="4" id="KW-0997">Cell inner membrane</keyword>
<dbReference type="GO" id="GO:0046933">
    <property type="term" value="F:proton-transporting ATP synthase activity, rotational mechanism"/>
    <property type="evidence" value="ECO:0007669"/>
    <property type="project" value="UniProtKB-UniRule"/>
</dbReference>
<evidence type="ECO:0000256" key="11">
    <source>
        <dbReference type="ARBA" id="ARBA00023310"/>
    </source>
</evidence>
<feature type="transmembrane region" description="Helical" evidence="16">
    <location>
        <begin position="6"/>
        <end position="26"/>
    </location>
</feature>
<keyword evidence="18" id="KW-0175">Coiled coil</keyword>
<evidence type="ECO:0000256" key="18">
    <source>
        <dbReference type="SAM" id="Coils"/>
    </source>
</evidence>
<dbReference type="STRING" id="83765.SAMN05660284_01926"/>
<evidence type="ECO:0000256" key="10">
    <source>
        <dbReference type="ARBA" id="ARBA00023136"/>
    </source>
</evidence>
<dbReference type="RefSeq" id="WP_091195195.1">
    <property type="nucleotide sequence ID" value="NZ_FOVE01000013.1"/>
</dbReference>
<evidence type="ECO:0000256" key="3">
    <source>
        <dbReference type="ARBA" id="ARBA00022475"/>
    </source>
</evidence>
<evidence type="ECO:0000256" key="7">
    <source>
        <dbReference type="ARBA" id="ARBA00022781"/>
    </source>
</evidence>
<evidence type="ECO:0000256" key="6">
    <source>
        <dbReference type="ARBA" id="ARBA00022692"/>
    </source>
</evidence>
<dbReference type="GO" id="GO:0046961">
    <property type="term" value="F:proton-transporting ATPase activity, rotational mechanism"/>
    <property type="evidence" value="ECO:0007669"/>
    <property type="project" value="TreeGrafter"/>
</dbReference>
<comment type="function">
    <text evidence="13">Component of the F(0) channel, it forms part of the peripheral stalk, linking F(1) to F(0). The b'-subunit is a diverged and duplicated form of b found in plants and photosynthetic bacteria.</text>
</comment>
<dbReference type="FunFam" id="1.20.5.620:FF:000001">
    <property type="entry name" value="ATP synthase subunit b"/>
    <property type="match status" value="1"/>
</dbReference>
<evidence type="ECO:0000256" key="16">
    <source>
        <dbReference type="HAMAP-Rule" id="MF_01398"/>
    </source>
</evidence>
<dbReference type="OrthoDB" id="9788020at2"/>
<evidence type="ECO:0000256" key="2">
    <source>
        <dbReference type="ARBA" id="ARBA00022448"/>
    </source>
</evidence>
<evidence type="ECO:0000313" key="20">
    <source>
        <dbReference type="Proteomes" id="UP000242869"/>
    </source>
</evidence>
<dbReference type="Proteomes" id="UP000242869">
    <property type="component" value="Unassembled WGS sequence"/>
</dbReference>
<comment type="similarity">
    <text evidence="1 16 17">Belongs to the ATPase B chain family.</text>
</comment>
<dbReference type="InterPro" id="IPR028987">
    <property type="entry name" value="ATP_synth_B-like_membr_sf"/>
</dbReference>
<protein>
    <recommendedName>
        <fullName evidence="16">ATP synthase subunit b</fullName>
    </recommendedName>
    <alternativeName>
        <fullName evidence="16">ATP synthase F(0) sector subunit b</fullName>
    </alternativeName>
    <alternativeName>
        <fullName evidence="16">ATPase subunit I</fullName>
    </alternativeName>
    <alternativeName>
        <fullName evidence="16">F-type ATPase subunit b</fullName>
        <shortName evidence="16">F-ATPase subunit b</shortName>
    </alternativeName>
</protein>
<organism evidence="19 20">
    <name type="scientific">Formivibrio citricus</name>
    <dbReference type="NCBI Taxonomy" id="83765"/>
    <lineage>
        <taxon>Bacteria</taxon>
        <taxon>Pseudomonadati</taxon>
        <taxon>Pseudomonadota</taxon>
        <taxon>Betaproteobacteria</taxon>
        <taxon>Neisseriales</taxon>
        <taxon>Chitinibacteraceae</taxon>
        <taxon>Formivibrio</taxon>
    </lineage>
</organism>
<proteinExistence type="inferred from homology"/>
<comment type="subcellular location">
    <subcellularLocation>
        <location evidence="16">Cell membrane</location>
        <topology evidence="16">Single-pass membrane protein</topology>
    </subcellularLocation>
    <subcellularLocation>
        <location evidence="15">Endomembrane system</location>
        <topology evidence="15">Single-pass membrane protein</topology>
    </subcellularLocation>
</comment>
<evidence type="ECO:0000256" key="17">
    <source>
        <dbReference type="RuleBase" id="RU003848"/>
    </source>
</evidence>
<keyword evidence="2 16" id="KW-0813">Transport</keyword>
<evidence type="ECO:0000256" key="1">
    <source>
        <dbReference type="ARBA" id="ARBA00005513"/>
    </source>
</evidence>
<dbReference type="InterPro" id="IPR005864">
    <property type="entry name" value="ATP_synth_F0_bsu_bac"/>
</dbReference>
<keyword evidence="7 16" id="KW-0375">Hydrogen ion transport</keyword>
<keyword evidence="10 16" id="KW-0472">Membrane</keyword>
<dbReference type="SUPFAM" id="SSF81573">
    <property type="entry name" value="F1F0 ATP synthase subunit B, membrane domain"/>
    <property type="match status" value="1"/>
</dbReference>